<keyword evidence="8 9" id="KW-0472">Membrane</keyword>
<keyword evidence="12" id="KW-1185">Reference proteome</keyword>
<reference evidence="11" key="1">
    <citation type="submission" date="2022-07" db="EMBL/GenBank/DDBJ databases">
        <title>Genome Sequence of Leucocoprinus birnbaumii.</title>
        <authorList>
            <person name="Buettner E."/>
        </authorList>
    </citation>
    <scope>NUCLEOTIDE SEQUENCE</scope>
    <source>
        <strain evidence="11">VT141</strain>
    </source>
</reference>
<keyword evidence="10" id="KW-0175">Coiled coil</keyword>
<dbReference type="InterPro" id="IPR002490">
    <property type="entry name" value="V-ATPase_116kDa_su"/>
</dbReference>
<dbReference type="Pfam" id="PF01496">
    <property type="entry name" value="V_ATPase_I"/>
    <property type="match status" value="1"/>
</dbReference>
<proteinExistence type="inferred from homology"/>
<accession>A0AAD5VGX0</accession>
<keyword evidence="7 9" id="KW-0406">Ion transport</keyword>
<keyword evidence="4 9" id="KW-0812">Transmembrane</keyword>
<feature type="transmembrane region" description="Helical" evidence="9">
    <location>
        <begin position="543"/>
        <end position="560"/>
    </location>
</feature>
<comment type="caution">
    <text evidence="11">The sequence shown here is derived from an EMBL/GenBank/DDBJ whole genome shotgun (WGS) entry which is preliminary data.</text>
</comment>
<feature type="transmembrane region" description="Helical" evidence="9">
    <location>
        <begin position="415"/>
        <end position="446"/>
    </location>
</feature>
<keyword evidence="6 9" id="KW-1133">Transmembrane helix</keyword>
<dbReference type="GO" id="GO:0046961">
    <property type="term" value="F:proton-transporting ATPase activity, rotational mechanism"/>
    <property type="evidence" value="ECO:0007669"/>
    <property type="project" value="InterPro"/>
</dbReference>
<comment type="function">
    <text evidence="9">Essential component of the vacuolar proton pump (V-ATPase), a multimeric enzyme that catalyzes the translocation of protons across the membranes. Required for assembly and activity of the V-ATPase.</text>
</comment>
<dbReference type="EMBL" id="JANIEX010001300">
    <property type="protein sequence ID" value="KAJ3559528.1"/>
    <property type="molecule type" value="Genomic_DNA"/>
</dbReference>
<sequence length="838" mass="95059">MSDDYPSLFRSEQMSLVQLFVPTEVAHDTVAELGELGNVQFKDLNPNVNPFQRSFVGEIRRVDEMARRVRFFSGQIDKEKDVIPIRPLYDSAPLITVGPRAAQTMDELSTVLIEHETKLTRMNENYNTLTERLKQLIEARHVLRETAVFFDRAQGQSSDIRTSFDDSAAPLLQHDDQESQYTPGDSQFDLEFVTGTIDRARVATFERVLWRVLRGNLYMNQTDIAEPFVDPATGTETRKNVFIIFAHGDVLLAKIRKIAESMGATLYPIDANADKRADALREVTARIEDLQTVLYNTGVTRRGELVKIGESLRSWQDVVKKEKLIYETLNLFNYDVRRKTLIAEGWVPTRDITRIQLALRHATEESGTSVPPILHELRTHKTPPTFMRTNKFTEAFQTIMDSYGVAKYQEVNPGLFAVITFPFLFAVMFGDIGHGFIILCAALYWIANERRLAKADLGEIMGQFFYGRYIILLMGVFSIYTGLMYNDIFSKSLHIWHSGWDFTAGNSTSTGISNGHTYPFGLDPAWHGASNGLVFTNSYKMKMSVVLGVIHMTFALCLQVPNHLKFKRTLDIWTNFVPSMLFLQSIFGYLVICILYKWSIDWSTASTQPPSLLNMLISMFLSPGKVSPDMQLYRGQSTVQVILLLLAAVCVPWLLIGKPYLIWRDMKKIQGQGYSSLANGEENHRDRADDILEGEEEGDGRAIIEDADEGEEHHDFSEVVIHQVIHTIEFCLGCISHTASYLRLWALSLAHAQLSEVLWSMTLQDYLGPSTLFGWVILIVMVIFWFACTIFILCIMEGLSAFLHALRLHWVEGNSKHFEGGGYAFSPLTFASLEGKDL</sequence>
<gene>
    <name evidence="11" type="ORF">NP233_g11243</name>
</gene>
<dbReference type="InterPro" id="IPR026028">
    <property type="entry name" value="V-type_ATPase_116kDa_su_euka"/>
</dbReference>
<evidence type="ECO:0000256" key="1">
    <source>
        <dbReference type="ARBA" id="ARBA00004141"/>
    </source>
</evidence>
<dbReference type="PANTHER" id="PTHR11629:SF63">
    <property type="entry name" value="V-TYPE PROTON ATPASE SUBUNIT A"/>
    <property type="match status" value="1"/>
</dbReference>
<protein>
    <recommendedName>
        <fullName evidence="9">V-type proton ATPase subunit a</fullName>
    </recommendedName>
</protein>
<feature type="transmembrane region" description="Helical" evidence="9">
    <location>
        <begin position="772"/>
        <end position="796"/>
    </location>
</feature>
<evidence type="ECO:0000256" key="3">
    <source>
        <dbReference type="ARBA" id="ARBA00022448"/>
    </source>
</evidence>
<feature type="transmembrane region" description="Helical" evidence="9">
    <location>
        <begin position="466"/>
        <end position="485"/>
    </location>
</feature>
<comment type="similarity">
    <text evidence="2 9">Belongs to the V-ATPase 116 kDa subunit family.</text>
</comment>
<evidence type="ECO:0000256" key="6">
    <source>
        <dbReference type="ARBA" id="ARBA00022989"/>
    </source>
</evidence>
<evidence type="ECO:0000256" key="2">
    <source>
        <dbReference type="ARBA" id="ARBA00009904"/>
    </source>
</evidence>
<dbReference type="PIRSF" id="PIRSF001293">
    <property type="entry name" value="ATP6V0A1"/>
    <property type="match status" value="1"/>
</dbReference>
<evidence type="ECO:0000313" key="12">
    <source>
        <dbReference type="Proteomes" id="UP001213000"/>
    </source>
</evidence>
<evidence type="ECO:0000256" key="10">
    <source>
        <dbReference type="SAM" id="Coils"/>
    </source>
</evidence>
<organism evidence="11 12">
    <name type="scientific">Leucocoprinus birnbaumii</name>
    <dbReference type="NCBI Taxonomy" id="56174"/>
    <lineage>
        <taxon>Eukaryota</taxon>
        <taxon>Fungi</taxon>
        <taxon>Dikarya</taxon>
        <taxon>Basidiomycota</taxon>
        <taxon>Agaricomycotina</taxon>
        <taxon>Agaricomycetes</taxon>
        <taxon>Agaricomycetidae</taxon>
        <taxon>Agaricales</taxon>
        <taxon>Agaricineae</taxon>
        <taxon>Agaricaceae</taxon>
        <taxon>Leucocoprinus</taxon>
    </lineage>
</organism>
<dbReference type="Proteomes" id="UP001213000">
    <property type="component" value="Unassembled WGS sequence"/>
</dbReference>
<evidence type="ECO:0000313" key="11">
    <source>
        <dbReference type="EMBL" id="KAJ3559528.1"/>
    </source>
</evidence>
<keyword evidence="3 9" id="KW-0813">Transport</keyword>
<dbReference type="GO" id="GO:0000329">
    <property type="term" value="C:fungal-type vacuole membrane"/>
    <property type="evidence" value="ECO:0007669"/>
    <property type="project" value="TreeGrafter"/>
</dbReference>
<dbReference type="PANTHER" id="PTHR11629">
    <property type="entry name" value="VACUOLAR PROTON ATPASES"/>
    <property type="match status" value="1"/>
</dbReference>
<dbReference type="GO" id="GO:0051117">
    <property type="term" value="F:ATPase binding"/>
    <property type="evidence" value="ECO:0007669"/>
    <property type="project" value="TreeGrafter"/>
</dbReference>
<name>A0AAD5VGX0_9AGAR</name>
<evidence type="ECO:0000256" key="7">
    <source>
        <dbReference type="ARBA" id="ARBA00023065"/>
    </source>
</evidence>
<evidence type="ECO:0000256" key="8">
    <source>
        <dbReference type="ARBA" id="ARBA00023136"/>
    </source>
</evidence>
<evidence type="ECO:0000256" key="5">
    <source>
        <dbReference type="ARBA" id="ARBA00022781"/>
    </source>
</evidence>
<dbReference type="GO" id="GO:0000220">
    <property type="term" value="C:vacuolar proton-transporting V-type ATPase, V0 domain"/>
    <property type="evidence" value="ECO:0007669"/>
    <property type="project" value="InterPro"/>
</dbReference>
<keyword evidence="5 9" id="KW-0375">Hydrogen ion transport</keyword>
<dbReference type="GO" id="GO:0007035">
    <property type="term" value="P:vacuolar acidification"/>
    <property type="evidence" value="ECO:0007669"/>
    <property type="project" value="TreeGrafter"/>
</dbReference>
<feature type="transmembrane region" description="Helical" evidence="9">
    <location>
        <begin position="638"/>
        <end position="656"/>
    </location>
</feature>
<evidence type="ECO:0000256" key="4">
    <source>
        <dbReference type="ARBA" id="ARBA00022692"/>
    </source>
</evidence>
<evidence type="ECO:0000256" key="9">
    <source>
        <dbReference type="RuleBase" id="RU361189"/>
    </source>
</evidence>
<comment type="subcellular location">
    <subcellularLocation>
        <location evidence="1">Membrane</location>
        <topology evidence="1">Multi-pass membrane protein</topology>
    </subcellularLocation>
</comment>
<feature type="coiled-coil region" evidence="10">
    <location>
        <begin position="105"/>
        <end position="146"/>
    </location>
</feature>
<feature type="transmembrane region" description="Helical" evidence="9">
    <location>
        <begin position="572"/>
        <end position="598"/>
    </location>
</feature>
<dbReference type="AlphaFoldDB" id="A0AAD5VGX0"/>